<name>A0A438EXN6_VITVI</name>
<accession>A0A438EXN6</accession>
<dbReference type="EMBL" id="QGNW01001167">
    <property type="protein sequence ID" value="RVW52507.1"/>
    <property type="molecule type" value="Genomic_DNA"/>
</dbReference>
<gene>
    <name evidence="2" type="ORF">CK203_097377</name>
</gene>
<protein>
    <submittedName>
        <fullName evidence="2">Uncharacterized protein</fullName>
    </submittedName>
</protein>
<reference evidence="2 3" key="1">
    <citation type="journal article" date="2018" name="PLoS Genet.">
        <title>Population sequencing reveals clonal diversity and ancestral inbreeding in the grapevine cultivar Chardonnay.</title>
        <authorList>
            <person name="Roach M.J."/>
            <person name="Johnson D.L."/>
            <person name="Bohlmann J."/>
            <person name="van Vuuren H.J."/>
            <person name="Jones S.J."/>
            <person name="Pretorius I.S."/>
            <person name="Schmidt S.A."/>
            <person name="Borneman A.R."/>
        </authorList>
    </citation>
    <scope>NUCLEOTIDE SEQUENCE [LARGE SCALE GENOMIC DNA]</scope>
    <source>
        <strain evidence="3">cv. Chardonnay</strain>
        <tissue evidence="2">Leaf</tissue>
    </source>
</reference>
<organism evidence="2 3">
    <name type="scientific">Vitis vinifera</name>
    <name type="common">Grape</name>
    <dbReference type="NCBI Taxonomy" id="29760"/>
    <lineage>
        <taxon>Eukaryota</taxon>
        <taxon>Viridiplantae</taxon>
        <taxon>Streptophyta</taxon>
        <taxon>Embryophyta</taxon>
        <taxon>Tracheophyta</taxon>
        <taxon>Spermatophyta</taxon>
        <taxon>Magnoliopsida</taxon>
        <taxon>eudicotyledons</taxon>
        <taxon>Gunneridae</taxon>
        <taxon>Pentapetalae</taxon>
        <taxon>rosids</taxon>
        <taxon>Vitales</taxon>
        <taxon>Vitaceae</taxon>
        <taxon>Viteae</taxon>
        <taxon>Vitis</taxon>
    </lineage>
</organism>
<sequence>MGNDSDTERILVEKLASMRTTCNDQPVSSEGTEFLFKNTTGKHQISFLFNNTSGQQLIMSEDLFEGPAKDQKHHASPKRSEHAPSMWKSIKNFLWVKFFVKINPRLSSFKDVNLESNMKPKMICLPLGNEEHFGTEDG</sequence>
<comment type="caution">
    <text evidence="2">The sequence shown here is derived from an EMBL/GenBank/DDBJ whole genome shotgun (WGS) entry which is preliminary data.</text>
</comment>
<evidence type="ECO:0000313" key="2">
    <source>
        <dbReference type="EMBL" id="RVW52507.1"/>
    </source>
</evidence>
<evidence type="ECO:0000313" key="3">
    <source>
        <dbReference type="Proteomes" id="UP000288805"/>
    </source>
</evidence>
<feature type="region of interest" description="Disordered" evidence="1">
    <location>
        <begin position="64"/>
        <end position="84"/>
    </location>
</feature>
<proteinExistence type="predicted"/>
<evidence type="ECO:0000256" key="1">
    <source>
        <dbReference type="SAM" id="MobiDB-lite"/>
    </source>
</evidence>
<dbReference type="AlphaFoldDB" id="A0A438EXN6"/>
<dbReference type="Proteomes" id="UP000288805">
    <property type="component" value="Unassembled WGS sequence"/>
</dbReference>